<dbReference type="Pfam" id="PF17762">
    <property type="entry name" value="HTH_ParB"/>
    <property type="match status" value="1"/>
</dbReference>
<feature type="region of interest" description="Disordered" evidence="1">
    <location>
        <begin position="409"/>
        <end position="435"/>
    </location>
</feature>
<dbReference type="SUPFAM" id="SSF109709">
    <property type="entry name" value="KorB DNA-binding domain-like"/>
    <property type="match status" value="1"/>
</dbReference>
<dbReference type="AlphaFoldDB" id="A0A1G1WXP4"/>
<dbReference type="Proteomes" id="UP000179279">
    <property type="component" value="Unassembled WGS sequence"/>
</dbReference>
<dbReference type="GO" id="GO:0005694">
    <property type="term" value="C:chromosome"/>
    <property type="evidence" value="ECO:0007669"/>
    <property type="project" value="TreeGrafter"/>
</dbReference>
<feature type="compositionally biased region" description="Acidic residues" evidence="1">
    <location>
        <begin position="409"/>
        <end position="419"/>
    </location>
</feature>
<evidence type="ECO:0000313" key="4">
    <source>
        <dbReference type="Proteomes" id="UP000179279"/>
    </source>
</evidence>
<feature type="domain" description="ParB/Spo0J HTH" evidence="2">
    <location>
        <begin position="199"/>
        <end position="275"/>
    </location>
</feature>
<dbReference type="EMBL" id="MHDA01000017">
    <property type="protein sequence ID" value="OGY32495.1"/>
    <property type="molecule type" value="Genomic_DNA"/>
</dbReference>
<name>A0A1G1WXP4_9BACT</name>
<dbReference type="Gene3D" id="1.10.10.2830">
    <property type="match status" value="1"/>
</dbReference>
<evidence type="ECO:0000256" key="1">
    <source>
        <dbReference type="SAM" id="MobiDB-lite"/>
    </source>
</evidence>
<reference evidence="3 4" key="1">
    <citation type="journal article" date="2016" name="Nat. Commun.">
        <title>Thousands of microbial genomes shed light on interconnected biogeochemical processes in an aquifer system.</title>
        <authorList>
            <person name="Anantharaman K."/>
            <person name="Brown C.T."/>
            <person name="Hug L.A."/>
            <person name="Sharon I."/>
            <person name="Castelle C.J."/>
            <person name="Probst A.J."/>
            <person name="Thomas B.C."/>
            <person name="Singh A."/>
            <person name="Wilkins M.J."/>
            <person name="Karaoz U."/>
            <person name="Brodie E.L."/>
            <person name="Williams K.H."/>
            <person name="Hubbard S.S."/>
            <person name="Banfield J.F."/>
        </authorList>
    </citation>
    <scope>NUCLEOTIDE SEQUENCE [LARGE SCALE GENOMIC DNA]</scope>
</reference>
<dbReference type="Gene3D" id="3.90.1530.30">
    <property type="match status" value="1"/>
</dbReference>
<dbReference type="InterPro" id="IPR050336">
    <property type="entry name" value="Chromosome_partition/occlusion"/>
</dbReference>
<dbReference type="InterPro" id="IPR041468">
    <property type="entry name" value="HTH_ParB/Spo0J"/>
</dbReference>
<evidence type="ECO:0000313" key="3">
    <source>
        <dbReference type="EMBL" id="OGY32495.1"/>
    </source>
</evidence>
<dbReference type="GO" id="GO:0007059">
    <property type="term" value="P:chromosome segregation"/>
    <property type="evidence" value="ECO:0007669"/>
    <property type="project" value="TreeGrafter"/>
</dbReference>
<evidence type="ECO:0000259" key="2">
    <source>
        <dbReference type="Pfam" id="PF17762"/>
    </source>
</evidence>
<dbReference type="PANTHER" id="PTHR33375:SF1">
    <property type="entry name" value="CHROMOSOME-PARTITIONING PROTEIN PARB-RELATED"/>
    <property type="match status" value="1"/>
</dbReference>
<comment type="caution">
    <text evidence="3">The sequence shown here is derived from an EMBL/GenBank/DDBJ whole genome shotgun (WGS) entry which is preliminary data.</text>
</comment>
<protein>
    <recommendedName>
        <fullName evidence="2">ParB/Spo0J HTH domain-containing protein</fullName>
    </recommendedName>
</protein>
<organism evidence="3 4">
    <name type="scientific">Candidatus Woykebacteria bacterium RIFCSPLOWO2_01_FULL_41_12</name>
    <dbReference type="NCBI Taxonomy" id="1802604"/>
    <lineage>
        <taxon>Bacteria</taxon>
        <taxon>Candidatus Woykeibacteriota</taxon>
    </lineage>
</organism>
<sequence>MGVNKESSSVDANLLLGDSGEYSHHYEGANIPIHKLNVLPQPRQTFEEIEFLAEDIARKKFLNPPTVADFDRDSCERYISVINLLWGTQFQITELVSLEIGSEQHYYVLLAGERRFRACVHLWDVGCYTCIEKFGEQKDGSCFRRHFKGVEMEVRLCLNIPPRNALRLQFSENIHMRVPAHQEARAYTQFYRIEKEADPNLSLADFAREVGRSPETVRGALRFCSLPQVIQDAVEDGAIVYGIALELARLQEDGVAEEILINRWFHEAVAKQYNVPDFHVLITNHLEERHSPQMSMSQLFGEGQEQQLHRLRIRQVVGRHLVGGVHLVLQYLGILERHILEGKVKNRGVLSIEEVVYSEGSPIRVIDKLIRRLEALIPHLEGLVSSRRRERWTNVLDRAGPLVAELCEDSTGDERDGEDTTSVPGEQVVLPMNDG</sequence>
<proteinExistence type="predicted"/>
<gene>
    <name evidence="3" type="ORF">A3A57_03220</name>
</gene>
<accession>A0A1G1WXP4</accession>
<dbReference type="PANTHER" id="PTHR33375">
    <property type="entry name" value="CHROMOSOME-PARTITIONING PROTEIN PARB-RELATED"/>
    <property type="match status" value="1"/>
</dbReference>